<dbReference type="Gene3D" id="3.40.50.720">
    <property type="entry name" value="NAD(P)-binding Rossmann-like Domain"/>
    <property type="match status" value="1"/>
</dbReference>
<protein>
    <submittedName>
        <fullName evidence="3">NAD-dependent epimerase/dehydratase family protein</fullName>
    </submittedName>
</protein>
<feature type="compositionally biased region" description="Basic and acidic residues" evidence="1">
    <location>
        <begin position="117"/>
        <end position="129"/>
    </location>
</feature>
<evidence type="ECO:0000256" key="1">
    <source>
        <dbReference type="SAM" id="MobiDB-lite"/>
    </source>
</evidence>
<reference evidence="4" key="1">
    <citation type="journal article" date="2019" name="Int. J. Syst. Evol. Microbiol.">
        <title>The Global Catalogue of Microorganisms (GCM) 10K type strain sequencing project: providing services to taxonomists for standard genome sequencing and annotation.</title>
        <authorList>
            <consortium name="The Broad Institute Genomics Platform"/>
            <consortium name="The Broad Institute Genome Sequencing Center for Infectious Disease"/>
            <person name="Wu L."/>
            <person name="Ma J."/>
        </authorList>
    </citation>
    <scope>NUCLEOTIDE SEQUENCE [LARGE SCALE GENOMIC DNA]</scope>
    <source>
        <strain evidence="4">JCM 11813</strain>
    </source>
</reference>
<evidence type="ECO:0000259" key="2">
    <source>
        <dbReference type="Pfam" id="PF01370"/>
    </source>
</evidence>
<dbReference type="Proteomes" id="UP001499979">
    <property type="component" value="Unassembled WGS sequence"/>
</dbReference>
<evidence type="ECO:0000313" key="4">
    <source>
        <dbReference type="Proteomes" id="UP001499979"/>
    </source>
</evidence>
<dbReference type="InterPro" id="IPR051783">
    <property type="entry name" value="NAD(P)-dependent_oxidoreduct"/>
</dbReference>
<dbReference type="SUPFAM" id="SSF51735">
    <property type="entry name" value="NAD(P)-binding Rossmann-fold domains"/>
    <property type="match status" value="1"/>
</dbReference>
<keyword evidence="4" id="KW-1185">Reference proteome</keyword>
<feature type="domain" description="NAD-dependent epimerase/dehydratase" evidence="2">
    <location>
        <begin position="3"/>
        <end position="228"/>
    </location>
</feature>
<dbReference type="PANTHER" id="PTHR48079:SF6">
    <property type="entry name" value="NAD(P)-BINDING DOMAIN-CONTAINING PROTEIN-RELATED"/>
    <property type="match status" value="1"/>
</dbReference>
<evidence type="ECO:0000313" key="3">
    <source>
        <dbReference type="EMBL" id="GAA1131835.1"/>
    </source>
</evidence>
<dbReference type="InterPro" id="IPR001509">
    <property type="entry name" value="Epimerase_deHydtase"/>
</dbReference>
<dbReference type="EMBL" id="BAAAJE010000002">
    <property type="protein sequence ID" value="GAA1131835.1"/>
    <property type="molecule type" value="Genomic_DNA"/>
</dbReference>
<sequence length="346" mass="37464">MRIAITGASGNVGSAVVDRLLEDGHELVGIVRRPPEDDRLEWRRVDLSEPAQLPELERAVQGADAVVHLAWGFQPSHRIGYLAALGVGGTRRVVGAALRAGVPHLVHQSSVGAYSPRADRQPVTEDHPTEGVPSSPYSRHKVAAERILDRFEDRLTITRMRPGIIGQRRAASGLLRYGVPLLVPGRAVRWAPVLPLPDVVQVPMVHAADVADAIARAVDRRAAGAFNLAAGSLDADEIAEVLGARRVSLPFPVVRAAAAASWRLRLQQVDPGWVDLARNAPPLDVSRATRELEWAPRRTARQVLEEVVDGLVHADSGDTAVLRRRTVPREVGNLLTRGPVSGRTRP</sequence>
<dbReference type="InterPro" id="IPR036291">
    <property type="entry name" value="NAD(P)-bd_dom_sf"/>
</dbReference>
<gene>
    <name evidence="3" type="ORF">GCM10009606_09940</name>
</gene>
<proteinExistence type="predicted"/>
<dbReference type="RefSeq" id="WP_343906202.1">
    <property type="nucleotide sequence ID" value="NZ_BAAAJE010000002.1"/>
</dbReference>
<organism evidence="3 4">
    <name type="scientific">Nocardioides aquiterrae</name>
    <dbReference type="NCBI Taxonomy" id="203799"/>
    <lineage>
        <taxon>Bacteria</taxon>
        <taxon>Bacillati</taxon>
        <taxon>Actinomycetota</taxon>
        <taxon>Actinomycetes</taxon>
        <taxon>Propionibacteriales</taxon>
        <taxon>Nocardioidaceae</taxon>
        <taxon>Nocardioides</taxon>
    </lineage>
</organism>
<accession>A0ABP4EXE0</accession>
<comment type="caution">
    <text evidence="3">The sequence shown here is derived from an EMBL/GenBank/DDBJ whole genome shotgun (WGS) entry which is preliminary data.</text>
</comment>
<name>A0ABP4EXE0_9ACTN</name>
<feature type="region of interest" description="Disordered" evidence="1">
    <location>
        <begin position="111"/>
        <end position="137"/>
    </location>
</feature>
<dbReference type="Pfam" id="PF01370">
    <property type="entry name" value="Epimerase"/>
    <property type="match status" value="1"/>
</dbReference>
<dbReference type="PANTHER" id="PTHR48079">
    <property type="entry name" value="PROTEIN YEEZ"/>
    <property type="match status" value="1"/>
</dbReference>